<organism evidence="1 2">
    <name type="scientific">Yersinia pseudotuberculosis</name>
    <dbReference type="NCBI Taxonomy" id="633"/>
    <lineage>
        <taxon>Bacteria</taxon>
        <taxon>Pseudomonadati</taxon>
        <taxon>Pseudomonadota</taxon>
        <taxon>Gammaproteobacteria</taxon>
        <taxon>Enterobacterales</taxon>
        <taxon>Yersiniaceae</taxon>
        <taxon>Yersinia</taxon>
    </lineage>
</organism>
<dbReference type="Pfam" id="PF07119">
    <property type="entry name" value="DUF1375"/>
    <property type="match status" value="1"/>
</dbReference>
<sequence>MNSSKYALIFFVAINSLLISGCASVIARNTNLGITPPAVYPGTVYDIAVIPSPLFPLALIDLPLSFVADTLMLPIDIYHSSKRSSYSPKESVIKEKPFKTGDMYLTNMVSQNYKDDGVSLVKQGNDYYNSTPPDYAKAIGLYEQAAKYDDAAAQFNLGNANYLGRGTSINYEAAYTWYLKSANSIDNHDSSPSSLNIGNLYYNGLHVKKDDLKAIDWYLKATNCRNKDDYSFTYCDSALQARISLGDIYYNGTGVTRDSKTAYAWYSLAQNLHVQMVPQKEKVRKELSHDDLKEAKIIANKLASKYGLAYAGAMFTDSQIESDLY</sequence>
<evidence type="ECO:0000313" key="1">
    <source>
        <dbReference type="EMBL" id="SUP81760.1"/>
    </source>
</evidence>
<accession>A0A0T9J9S0</accession>
<keyword evidence="1" id="KW-0378">Hydrolase</keyword>
<reference evidence="1 2" key="1">
    <citation type="submission" date="2018-06" db="EMBL/GenBank/DDBJ databases">
        <authorList>
            <consortium name="Pathogen Informatics"/>
            <person name="Doyle S."/>
        </authorList>
    </citation>
    <scope>NUCLEOTIDE SEQUENCE [LARGE SCALE GENOMIC DNA]</scope>
    <source>
        <strain evidence="1 2">NCTC8580</strain>
    </source>
</reference>
<gene>
    <name evidence="1" type="primary">hcpC_1</name>
    <name evidence="1" type="ORF">NCTC8580_01762</name>
</gene>
<dbReference type="InterPro" id="IPR011990">
    <property type="entry name" value="TPR-like_helical_dom_sf"/>
</dbReference>
<dbReference type="PROSITE" id="PS51257">
    <property type="entry name" value="PROKAR_LIPOPROTEIN"/>
    <property type="match status" value="1"/>
</dbReference>
<dbReference type="PANTHER" id="PTHR43628:SF1">
    <property type="entry name" value="CHITIN SYNTHASE REGULATORY FACTOR 2-RELATED"/>
    <property type="match status" value="1"/>
</dbReference>
<dbReference type="AlphaFoldDB" id="A0A0T9J9S0"/>
<dbReference type="GO" id="GO:0008800">
    <property type="term" value="F:beta-lactamase activity"/>
    <property type="evidence" value="ECO:0007669"/>
    <property type="project" value="UniProtKB-EC"/>
</dbReference>
<dbReference type="RefSeq" id="WP_050092238.1">
    <property type="nucleotide sequence ID" value="NZ_CPWG01000005.1"/>
</dbReference>
<dbReference type="SUPFAM" id="SSF81901">
    <property type="entry name" value="HCP-like"/>
    <property type="match status" value="1"/>
</dbReference>
<dbReference type="InterPro" id="IPR006597">
    <property type="entry name" value="Sel1-like"/>
</dbReference>
<proteinExistence type="predicted"/>
<dbReference type="SMART" id="SM00671">
    <property type="entry name" value="SEL1"/>
    <property type="match status" value="4"/>
</dbReference>
<dbReference type="EC" id="3.5.2.6" evidence="1"/>
<name>A0A0T9J9S0_YERPU</name>
<dbReference type="InterPro" id="IPR010780">
    <property type="entry name" value="DUF1375"/>
</dbReference>
<dbReference type="Gene3D" id="1.25.40.10">
    <property type="entry name" value="Tetratricopeptide repeat domain"/>
    <property type="match status" value="1"/>
</dbReference>
<dbReference type="Pfam" id="PF08238">
    <property type="entry name" value="Sel1"/>
    <property type="match status" value="4"/>
</dbReference>
<dbReference type="InterPro" id="IPR052945">
    <property type="entry name" value="Mitotic_Regulator"/>
</dbReference>
<dbReference type="EMBL" id="UHJC01000001">
    <property type="protein sequence ID" value="SUP81760.1"/>
    <property type="molecule type" value="Genomic_DNA"/>
</dbReference>
<evidence type="ECO:0000313" key="2">
    <source>
        <dbReference type="Proteomes" id="UP000255087"/>
    </source>
</evidence>
<dbReference type="PANTHER" id="PTHR43628">
    <property type="entry name" value="ACTIVATOR OF C KINASE PROTEIN 1-RELATED"/>
    <property type="match status" value="1"/>
</dbReference>
<protein>
    <submittedName>
        <fullName evidence="1">Putative lipoprotein</fullName>
        <ecNumber evidence="1">3.5.2.6</ecNumber>
    </submittedName>
</protein>
<keyword evidence="1" id="KW-0449">Lipoprotein</keyword>
<dbReference type="Proteomes" id="UP000255087">
    <property type="component" value="Unassembled WGS sequence"/>
</dbReference>